<keyword evidence="2" id="KW-0347">Helicase</keyword>
<reference evidence="2" key="1">
    <citation type="submission" date="2009-10" db="EMBL/GenBank/DDBJ databases">
        <title>The genome sequence of Streptomyces sviceus strain ATCC 29083.</title>
        <authorList>
            <consortium name="The Broad Institute Genome Sequencing Platform"/>
            <consortium name="Broad Institute Microbial Sequencing Center"/>
            <person name="Fischbach M."/>
            <person name="Godfrey P."/>
            <person name="Ward D."/>
            <person name="Young S."/>
            <person name="Zeng Q."/>
            <person name="Koehrsen M."/>
            <person name="Alvarado L."/>
            <person name="Berlin A.M."/>
            <person name="Bochicchio J."/>
            <person name="Borenstein D."/>
            <person name="Chapman S.B."/>
            <person name="Chen Z."/>
            <person name="Engels R."/>
            <person name="Freedman E."/>
            <person name="Gellesch M."/>
            <person name="Goldberg J."/>
            <person name="Griggs A."/>
            <person name="Gujja S."/>
            <person name="Heilman E.R."/>
            <person name="Heiman D.I."/>
            <person name="Hepburn T.A."/>
            <person name="Howarth C."/>
            <person name="Jen D."/>
            <person name="Larson L."/>
            <person name="Lewis B."/>
            <person name="Mehta T."/>
            <person name="Park D."/>
            <person name="Pearson M."/>
            <person name="Richards J."/>
            <person name="Roberts A."/>
            <person name="Saif S."/>
            <person name="Shea T.D."/>
            <person name="Shenoy N."/>
            <person name="Sisk P."/>
            <person name="Stolte C."/>
            <person name="Sykes S.N."/>
            <person name="Thomson T."/>
            <person name="Walk T."/>
            <person name="White J."/>
            <person name="Yandava C."/>
            <person name="Straight P."/>
            <person name="Clardy J."/>
            <person name="Hung D."/>
            <person name="Kolter R."/>
            <person name="Mekalanos J."/>
            <person name="Walker S."/>
            <person name="Walsh C.T."/>
            <person name="Wieland-Brown L.C."/>
            <person name="Haas B."/>
            <person name="Nusbaum C."/>
            <person name="Birren B."/>
        </authorList>
    </citation>
    <scope>NUCLEOTIDE SEQUENCE [LARGE SCALE GENOMIC DNA]</scope>
    <source>
        <strain evidence="2">ATCC 29083</strain>
    </source>
</reference>
<dbReference type="PANTHER" id="PTHR33418">
    <property type="entry name" value="HELICASE-ASSOCIATED"/>
    <property type="match status" value="1"/>
</dbReference>
<feature type="domain" description="Helicase-associated" evidence="1">
    <location>
        <begin position="139"/>
        <end position="218"/>
    </location>
</feature>
<organism evidence="2 3">
    <name type="scientific">Streptomyces sviceus (strain ATCC 29083 / DSM 924 / JCM 4929 / NBRC 13980 / NCIMB 11184 / NRRL 5439 / UC 5370)</name>
    <dbReference type="NCBI Taxonomy" id="463191"/>
    <lineage>
        <taxon>Bacteria</taxon>
        <taxon>Bacillati</taxon>
        <taxon>Actinomycetota</taxon>
        <taxon>Actinomycetes</taxon>
        <taxon>Kitasatosporales</taxon>
        <taxon>Streptomycetaceae</taxon>
        <taxon>Streptomyces</taxon>
    </lineage>
</organism>
<gene>
    <name evidence="2" type="ORF">SSEG_02289</name>
</gene>
<dbReference type="InterPro" id="IPR005114">
    <property type="entry name" value="Helicase_assoc"/>
</dbReference>
<sequence>MRRPSSGAFKKRTQHHLLLVVTQDIVPAVGASAAGVLRFSEERDSAALAQFVRLRVIDPEGAYWRRGIEAATRWLREMGESELRVPYTYITPEDWGAGIGGHPLGVWVADQRRYYREGTLDAKRVTELEQFGMVWAVHASAWDAGLAVARDYAAVHGHCLASASVVWDGYPLGVFLKNARAGAKKARENAVRRANGETGLSYAGELSEARMEALNEIDPGWAPEGWDVAWQRCYRLTRAHVQAGGVLPGGPGEVIVQGGDLGAWVTGQRAGWDRLVPAQQYLLETIGLEPPAEGEVVGPVRRSQDELWERNMTAARQFHAREGHLRVPRQHREDVDGELVGLGSFISNARRRADKLSPERRGSLTDLGMRW</sequence>
<proteinExistence type="predicted"/>
<keyword evidence="2" id="KW-0378">Hydrolase</keyword>
<dbReference type="AlphaFoldDB" id="B5HSA4"/>
<evidence type="ECO:0000259" key="1">
    <source>
        <dbReference type="Pfam" id="PF03457"/>
    </source>
</evidence>
<protein>
    <submittedName>
        <fullName evidence="2">Helicase</fullName>
    </submittedName>
</protein>
<dbReference type="Gene3D" id="6.10.140.530">
    <property type="match status" value="2"/>
</dbReference>
<dbReference type="OrthoDB" id="4315859at2"/>
<dbReference type="GO" id="GO:0004386">
    <property type="term" value="F:helicase activity"/>
    <property type="evidence" value="ECO:0007669"/>
    <property type="project" value="UniProtKB-KW"/>
</dbReference>
<keyword evidence="2" id="KW-0547">Nucleotide-binding</keyword>
<dbReference type="eggNOG" id="COG1061">
    <property type="taxonomic scope" value="Bacteria"/>
</dbReference>
<dbReference type="Pfam" id="PF03457">
    <property type="entry name" value="HA"/>
    <property type="match status" value="3"/>
</dbReference>
<evidence type="ECO:0000313" key="3">
    <source>
        <dbReference type="Proteomes" id="UP000002785"/>
    </source>
</evidence>
<dbReference type="PANTHER" id="PTHR33418:SF1">
    <property type="entry name" value="HELICASE-ASSOCIATED DOMAIN-CONTAINING PROTEIN"/>
    <property type="match status" value="1"/>
</dbReference>
<dbReference type="EMBL" id="CM000951">
    <property type="protein sequence ID" value="EDY55709.1"/>
    <property type="molecule type" value="Genomic_DNA"/>
</dbReference>
<name>B5HSA4_STRX2</name>
<evidence type="ECO:0000313" key="2">
    <source>
        <dbReference type="EMBL" id="EDY55709.1"/>
    </source>
</evidence>
<feature type="domain" description="Helicase-associated" evidence="1">
    <location>
        <begin position="62"/>
        <end position="133"/>
    </location>
</feature>
<keyword evidence="2" id="KW-0067">ATP-binding</keyword>
<feature type="domain" description="Helicase-associated" evidence="1">
    <location>
        <begin position="304"/>
        <end position="369"/>
    </location>
</feature>
<dbReference type="HOGENOM" id="CLU_064419_0_0_11"/>
<dbReference type="Proteomes" id="UP000002785">
    <property type="component" value="Chromosome"/>
</dbReference>
<accession>B5HSA4</accession>
<keyword evidence="3" id="KW-1185">Reference proteome</keyword>